<keyword evidence="9" id="KW-0807">Transducer</keyword>
<proteinExistence type="predicted"/>
<keyword evidence="12" id="KW-1185">Reference proteome</keyword>
<keyword evidence="5" id="KW-0552">Olfaction</keyword>
<accession>A0A2J7PP33</accession>
<feature type="transmembrane region" description="Helical" evidence="10">
    <location>
        <begin position="150"/>
        <end position="173"/>
    </location>
</feature>
<reference evidence="11 12" key="1">
    <citation type="submission" date="2017-12" db="EMBL/GenBank/DDBJ databases">
        <title>Hemimetabolous genomes reveal molecular basis of termite eusociality.</title>
        <authorList>
            <person name="Harrison M.C."/>
            <person name="Jongepier E."/>
            <person name="Robertson H.M."/>
            <person name="Arning N."/>
            <person name="Bitard-Feildel T."/>
            <person name="Chao H."/>
            <person name="Childers C.P."/>
            <person name="Dinh H."/>
            <person name="Doddapaneni H."/>
            <person name="Dugan S."/>
            <person name="Gowin J."/>
            <person name="Greiner C."/>
            <person name="Han Y."/>
            <person name="Hu H."/>
            <person name="Hughes D.S.T."/>
            <person name="Huylmans A.-K."/>
            <person name="Kemena C."/>
            <person name="Kremer L.P.M."/>
            <person name="Lee S.L."/>
            <person name="Lopez-Ezquerra A."/>
            <person name="Mallet L."/>
            <person name="Monroy-Kuhn J.M."/>
            <person name="Moser A."/>
            <person name="Murali S.C."/>
            <person name="Muzny D.M."/>
            <person name="Otani S."/>
            <person name="Piulachs M.-D."/>
            <person name="Poelchau M."/>
            <person name="Qu J."/>
            <person name="Schaub F."/>
            <person name="Wada-Katsumata A."/>
            <person name="Worley K.C."/>
            <person name="Xie Q."/>
            <person name="Ylla G."/>
            <person name="Poulsen M."/>
            <person name="Gibbs R.A."/>
            <person name="Schal C."/>
            <person name="Richards S."/>
            <person name="Belles X."/>
            <person name="Korb J."/>
            <person name="Bornberg-Bauer E."/>
        </authorList>
    </citation>
    <scope>NUCLEOTIDE SEQUENCE [LARGE SCALE GENOMIC DNA]</scope>
    <source>
        <tissue evidence="11">Whole body</tissue>
    </source>
</reference>
<dbReference type="GO" id="GO:0005886">
    <property type="term" value="C:plasma membrane"/>
    <property type="evidence" value="ECO:0007669"/>
    <property type="project" value="UniProtKB-SubCell"/>
</dbReference>
<evidence type="ECO:0000256" key="10">
    <source>
        <dbReference type="SAM" id="Phobius"/>
    </source>
</evidence>
<evidence type="ECO:0000256" key="7">
    <source>
        <dbReference type="ARBA" id="ARBA00023136"/>
    </source>
</evidence>
<organism evidence="11 12">
    <name type="scientific">Cryptotermes secundus</name>
    <dbReference type="NCBI Taxonomy" id="105785"/>
    <lineage>
        <taxon>Eukaryota</taxon>
        <taxon>Metazoa</taxon>
        <taxon>Ecdysozoa</taxon>
        <taxon>Arthropoda</taxon>
        <taxon>Hexapoda</taxon>
        <taxon>Insecta</taxon>
        <taxon>Pterygota</taxon>
        <taxon>Neoptera</taxon>
        <taxon>Polyneoptera</taxon>
        <taxon>Dictyoptera</taxon>
        <taxon>Blattodea</taxon>
        <taxon>Blattoidea</taxon>
        <taxon>Termitoidae</taxon>
        <taxon>Kalotermitidae</taxon>
        <taxon>Cryptotermitinae</taxon>
        <taxon>Cryptotermes</taxon>
    </lineage>
</organism>
<dbReference type="GO" id="GO:0004984">
    <property type="term" value="F:olfactory receptor activity"/>
    <property type="evidence" value="ECO:0007669"/>
    <property type="project" value="InterPro"/>
</dbReference>
<evidence type="ECO:0000256" key="1">
    <source>
        <dbReference type="ARBA" id="ARBA00004651"/>
    </source>
</evidence>
<evidence type="ECO:0000256" key="3">
    <source>
        <dbReference type="ARBA" id="ARBA00022606"/>
    </source>
</evidence>
<dbReference type="PANTHER" id="PTHR21137:SF35">
    <property type="entry name" value="ODORANT RECEPTOR 19A-RELATED"/>
    <property type="match status" value="1"/>
</dbReference>
<evidence type="ECO:0000256" key="9">
    <source>
        <dbReference type="ARBA" id="ARBA00023224"/>
    </source>
</evidence>
<evidence type="ECO:0000313" key="12">
    <source>
        <dbReference type="Proteomes" id="UP000235965"/>
    </source>
</evidence>
<dbReference type="EMBL" id="NEVH01023280">
    <property type="protein sequence ID" value="PNF18076.1"/>
    <property type="molecule type" value="Genomic_DNA"/>
</dbReference>
<gene>
    <name evidence="11" type="ORF">B7P43_G03324</name>
</gene>
<dbReference type="Pfam" id="PF02949">
    <property type="entry name" value="7tm_6"/>
    <property type="match status" value="1"/>
</dbReference>
<evidence type="ECO:0000256" key="8">
    <source>
        <dbReference type="ARBA" id="ARBA00023170"/>
    </source>
</evidence>
<name>A0A2J7PP33_9NEOP</name>
<keyword evidence="2" id="KW-1003">Cell membrane</keyword>
<evidence type="ECO:0000313" key="11">
    <source>
        <dbReference type="EMBL" id="PNF18076.1"/>
    </source>
</evidence>
<dbReference type="PANTHER" id="PTHR21137">
    <property type="entry name" value="ODORANT RECEPTOR"/>
    <property type="match status" value="1"/>
</dbReference>
<evidence type="ECO:0000256" key="2">
    <source>
        <dbReference type="ARBA" id="ARBA00022475"/>
    </source>
</evidence>
<evidence type="ECO:0000256" key="5">
    <source>
        <dbReference type="ARBA" id="ARBA00022725"/>
    </source>
</evidence>
<dbReference type="GO" id="GO:0007165">
    <property type="term" value="P:signal transduction"/>
    <property type="evidence" value="ECO:0007669"/>
    <property type="project" value="UniProtKB-KW"/>
</dbReference>
<dbReference type="InterPro" id="IPR004117">
    <property type="entry name" value="7tm6_olfct_rcpt"/>
</dbReference>
<dbReference type="InParanoid" id="A0A2J7PP33"/>
<comment type="caution">
    <text evidence="11">The sequence shown here is derived from an EMBL/GenBank/DDBJ whole genome shotgun (WGS) entry which is preliminary data.</text>
</comment>
<keyword evidence="7 10" id="KW-0472">Membrane</keyword>
<sequence>MLGVYVYWGNLQIVSGIIFQMTVCFVGLVILVYFTYNRKYLLEIFELLRTEFVPYINKVGSTSKQEEIMKEKTKFASRLTTILIIIFFVVMSAWSVFPFFVKYWSYEKETEIANFTEAGEGFVYFVIATWIPDNAFSFPTYEIIYACQFFYIWSVVAHFTIGNMVFSSIYYGISLHFRLLASAIREIDDIFIDLKENLPQEDNNYSEGTKLASLDSVTGAYQRVALEEVTPLPKDTSPVKFLHKEMSVGAYRGESTNCGKRTSCNETVYIIECINYHQRLLK</sequence>
<protein>
    <recommendedName>
        <fullName evidence="13">Odorant receptor</fullName>
    </recommendedName>
</protein>
<evidence type="ECO:0000256" key="6">
    <source>
        <dbReference type="ARBA" id="ARBA00022989"/>
    </source>
</evidence>
<comment type="subcellular location">
    <subcellularLocation>
        <location evidence="1">Cell membrane</location>
        <topology evidence="1">Multi-pass membrane protein</topology>
    </subcellularLocation>
</comment>
<dbReference type="GO" id="GO:0005549">
    <property type="term" value="F:odorant binding"/>
    <property type="evidence" value="ECO:0007669"/>
    <property type="project" value="InterPro"/>
</dbReference>
<dbReference type="Proteomes" id="UP000235965">
    <property type="component" value="Unassembled WGS sequence"/>
</dbReference>
<keyword evidence="4 10" id="KW-0812">Transmembrane</keyword>
<keyword evidence="3" id="KW-0716">Sensory transduction</keyword>
<keyword evidence="8" id="KW-0675">Receptor</keyword>
<evidence type="ECO:0000256" key="4">
    <source>
        <dbReference type="ARBA" id="ARBA00022692"/>
    </source>
</evidence>
<evidence type="ECO:0008006" key="13">
    <source>
        <dbReference type="Google" id="ProtNLM"/>
    </source>
</evidence>
<feature type="transmembrane region" description="Helical" evidence="10">
    <location>
        <begin position="79"/>
        <end position="101"/>
    </location>
</feature>
<feature type="transmembrane region" description="Helical" evidence="10">
    <location>
        <begin position="12"/>
        <end position="36"/>
    </location>
</feature>
<keyword evidence="6 10" id="KW-1133">Transmembrane helix</keyword>
<feature type="transmembrane region" description="Helical" evidence="10">
    <location>
        <begin position="121"/>
        <end position="138"/>
    </location>
</feature>
<dbReference type="OrthoDB" id="8185860at2759"/>
<dbReference type="AlphaFoldDB" id="A0A2J7PP33"/>